<dbReference type="Proteomes" id="UP001566476">
    <property type="component" value="Unassembled WGS sequence"/>
</dbReference>
<accession>A0ABV4I3D5</accession>
<proteinExistence type="predicted"/>
<sequence>MSLRAVPAPSPTRDRETLEQCWRRLAAGRPSWTLDLLDVVGPHVPVPPSGEGDVARYRDLPWPDAAALLARLPAERLLDHQNAAPSLGSLLRAAVAHPGEVELHGYLVPPNRADERLSAEGLVVYDHPELDAFRLVESDAPCTGTGCECRAFWASVQASFGLEDAGGGPQVIDPCTCRRTGRRGWWLWWT</sequence>
<dbReference type="EMBL" id="JBGGTQ010000004">
    <property type="protein sequence ID" value="MEZ0492550.1"/>
    <property type="molecule type" value="Genomic_DNA"/>
</dbReference>
<keyword evidence="2" id="KW-1185">Reference proteome</keyword>
<evidence type="ECO:0000313" key="2">
    <source>
        <dbReference type="Proteomes" id="UP001566476"/>
    </source>
</evidence>
<name>A0ABV4I3D5_9ACTN</name>
<comment type="caution">
    <text evidence="1">The sequence shown here is derived from an EMBL/GenBank/DDBJ whole genome shotgun (WGS) entry which is preliminary data.</text>
</comment>
<reference evidence="1 2" key="1">
    <citation type="submission" date="2024-07" db="EMBL/GenBank/DDBJ databases">
        <authorList>
            <person name="Thanompreechachai J."/>
            <person name="Duangmal K."/>
        </authorList>
    </citation>
    <scope>NUCLEOTIDE SEQUENCE [LARGE SCALE GENOMIC DNA]</scope>
    <source>
        <strain evidence="1 2">TBRC 1896</strain>
    </source>
</reference>
<protein>
    <submittedName>
        <fullName evidence="1">Uncharacterized protein</fullName>
    </submittedName>
</protein>
<evidence type="ECO:0000313" key="1">
    <source>
        <dbReference type="EMBL" id="MEZ0492550.1"/>
    </source>
</evidence>
<organism evidence="1 2">
    <name type="scientific">Kineococcus mangrovi</name>
    <dbReference type="NCBI Taxonomy" id="1660183"/>
    <lineage>
        <taxon>Bacteria</taxon>
        <taxon>Bacillati</taxon>
        <taxon>Actinomycetota</taxon>
        <taxon>Actinomycetes</taxon>
        <taxon>Kineosporiales</taxon>
        <taxon>Kineosporiaceae</taxon>
        <taxon>Kineococcus</taxon>
    </lineage>
</organism>
<gene>
    <name evidence="1" type="ORF">AB2L28_09905</name>
</gene>
<dbReference type="RefSeq" id="WP_370718593.1">
    <property type="nucleotide sequence ID" value="NZ_JBGGTQ010000004.1"/>
</dbReference>